<dbReference type="PANTHER" id="PTHR30249">
    <property type="entry name" value="PUTATIVE SEROTONIN TRANSPORTER"/>
    <property type="match status" value="1"/>
</dbReference>
<accession>A0AAV9IV84</accession>
<organism evidence="6 7">
    <name type="scientific">Cyanidium caldarium</name>
    <name type="common">Red alga</name>
    <dbReference type="NCBI Taxonomy" id="2771"/>
    <lineage>
        <taxon>Eukaryota</taxon>
        <taxon>Rhodophyta</taxon>
        <taxon>Bangiophyceae</taxon>
        <taxon>Cyanidiales</taxon>
        <taxon>Cyanidiaceae</taxon>
        <taxon>Cyanidium</taxon>
    </lineage>
</organism>
<sequence>MSVSSVPWLWVPQPGTGWRSGDRLPRSGGGARCDGPAFGRVFVGRRRIHHRRAHSHPPSHASASSQRAPLRACEARSTPALLRREPLHWLHLRHWSRDGKALVSALLGLTVLAHLDRLLRLRFLQYGIAFPSSLAGMMLLVALLEALHRLPAPKRLSPDHAWLGVRTTATTGGEWMASLLHAAVEWLTRWLALFFVPNLIMLPLAPVPRGAQLVRVVLAMVLGAALSLYLNARMVLWLQERVQVPAAQNMQAVSTEVISAGDALPSRPPSPPRLAALGAWAVAWALSLWQVWRQAAIGAEWRTASLWLALLSGTVLGFGLGQRMPRRVQRAVHPLIASTLLTYATVWLVSRAWSLPWLTVLAVYLKRPGYAWSVPASSAAPLHGRLWSLGGPGNALLHVLGPAVLSFAFQVYRRRALLQRYARPVLGGCLLASGTGLLGTALLARLLGLTAAARIALVPRTITAPLAMAISGMLGSDATLTATMVVLTGLLGANFGQRYLDWVVRDRRNGSAEVAMARGMAMGASAHGLGTAAMSNEREALPFSAIAMALVGTISTTLVSLQPFRWLLYVMAGVPPP</sequence>
<evidence type="ECO:0000256" key="4">
    <source>
        <dbReference type="ARBA" id="ARBA00023136"/>
    </source>
</evidence>
<dbReference type="Pfam" id="PF04172">
    <property type="entry name" value="LrgB"/>
    <property type="match status" value="1"/>
</dbReference>
<dbReference type="Proteomes" id="UP001301350">
    <property type="component" value="Unassembled WGS sequence"/>
</dbReference>
<dbReference type="InterPro" id="IPR007300">
    <property type="entry name" value="CidB/LrgB"/>
</dbReference>
<evidence type="ECO:0008006" key="8">
    <source>
        <dbReference type="Google" id="ProtNLM"/>
    </source>
</evidence>
<protein>
    <recommendedName>
        <fullName evidence="8">LrgB family protein</fullName>
    </recommendedName>
</protein>
<feature type="transmembrane region" description="Helical" evidence="5">
    <location>
        <begin position="424"/>
        <end position="447"/>
    </location>
</feature>
<feature type="transmembrane region" description="Helical" evidence="5">
    <location>
        <begin position="467"/>
        <end position="493"/>
    </location>
</feature>
<feature type="transmembrane region" description="Helical" evidence="5">
    <location>
        <begin position="332"/>
        <end position="350"/>
    </location>
</feature>
<feature type="transmembrane region" description="Helical" evidence="5">
    <location>
        <begin position="395"/>
        <end position="412"/>
    </location>
</feature>
<dbReference type="GO" id="GO:0016020">
    <property type="term" value="C:membrane"/>
    <property type="evidence" value="ECO:0007669"/>
    <property type="project" value="UniProtKB-SubCell"/>
</dbReference>
<evidence type="ECO:0000256" key="1">
    <source>
        <dbReference type="ARBA" id="ARBA00004141"/>
    </source>
</evidence>
<comment type="caution">
    <text evidence="6">The sequence shown here is derived from an EMBL/GenBank/DDBJ whole genome shotgun (WGS) entry which is preliminary data.</text>
</comment>
<reference evidence="6 7" key="1">
    <citation type="submission" date="2022-07" db="EMBL/GenBank/DDBJ databases">
        <title>Genome-wide signatures of adaptation to extreme environments.</title>
        <authorList>
            <person name="Cho C.H."/>
            <person name="Yoon H.S."/>
        </authorList>
    </citation>
    <scope>NUCLEOTIDE SEQUENCE [LARGE SCALE GENOMIC DNA]</scope>
    <source>
        <strain evidence="6 7">DBV 063 E5</strain>
    </source>
</reference>
<name>A0AAV9IV84_CYACA</name>
<feature type="transmembrane region" description="Helical" evidence="5">
    <location>
        <begin position="186"/>
        <end position="207"/>
    </location>
</feature>
<feature type="transmembrane region" description="Helical" evidence="5">
    <location>
        <begin position="213"/>
        <end position="232"/>
    </location>
</feature>
<keyword evidence="7" id="KW-1185">Reference proteome</keyword>
<feature type="transmembrane region" description="Helical" evidence="5">
    <location>
        <begin position="540"/>
        <end position="561"/>
    </location>
</feature>
<evidence type="ECO:0000256" key="3">
    <source>
        <dbReference type="ARBA" id="ARBA00022989"/>
    </source>
</evidence>
<dbReference type="AlphaFoldDB" id="A0AAV9IV84"/>
<proteinExistence type="predicted"/>
<keyword evidence="4 5" id="KW-0472">Membrane</keyword>
<evidence type="ECO:0000313" key="6">
    <source>
        <dbReference type="EMBL" id="KAK4536252.1"/>
    </source>
</evidence>
<keyword evidence="3 5" id="KW-1133">Transmembrane helix</keyword>
<feature type="transmembrane region" description="Helical" evidence="5">
    <location>
        <begin position="274"/>
        <end position="292"/>
    </location>
</feature>
<comment type="subcellular location">
    <subcellularLocation>
        <location evidence="1">Membrane</location>
        <topology evidence="1">Multi-pass membrane protein</topology>
    </subcellularLocation>
</comment>
<evidence type="ECO:0000256" key="5">
    <source>
        <dbReference type="SAM" id="Phobius"/>
    </source>
</evidence>
<dbReference type="PANTHER" id="PTHR30249:SF0">
    <property type="entry name" value="PLASTIDAL GLYCOLATE_GLYCERATE TRANSLOCATOR 1, CHLOROPLASTIC"/>
    <property type="match status" value="1"/>
</dbReference>
<keyword evidence="2 5" id="KW-0812">Transmembrane</keyword>
<gene>
    <name evidence="6" type="ORF">CDCA_CDCA07G2277</name>
</gene>
<feature type="transmembrane region" description="Helical" evidence="5">
    <location>
        <begin position="304"/>
        <end position="320"/>
    </location>
</feature>
<evidence type="ECO:0000256" key="2">
    <source>
        <dbReference type="ARBA" id="ARBA00022692"/>
    </source>
</evidence>
<dbReference type="EMBL" id="JANCYW010000007">
    <property type="protein sequence ID" value="KAK4536252.1"/>
    <property type="molecule type" value="Genomic_DNA"/>
</dbReference>
<feature type="transmembrane region" description="Helical" evidence="5">
    <location>
        <begin position="125"/>
        <end position="147"/>
    </location>
</feature>
<evidence type="ECO:0000313" key="7">
    <source>
        <dbReference type="Proteomes" id="UP001301350"/>
    </source>
</evidence>